<dbReference type="Pfam" id="PF14622">
    <property type="entry name" value="Ribonucleas_3_3"/>
    <property type="match status" value="1"/>
</dbReference>
<sequence length="254" mass="27694">MSKLPALEKALGHTFRDRALLEQAVTHRSHGAKHNERLEFLGDSVLNFIVAAKLYERFTKVDEGDLSRLRANLVKQSALADIAQGLDLSSYLRLGEGELKSGGFRRPSILADALEAILGAVFLDAGFDAVQAVIANLYEPLLQQIDPKTQGKDPKTLLQELLQGHKFDLPLYTVVATHGAAHNQTFDVECFIEALDIKVSAGGSSRRAAEQLAATQAIEAVRQALPAKKRSANRSRARKSAQLSLPVAVVQEHK</sequence>
<comment type="subcellular location">
    <subcellularLocation>
        <location evidence="8">Cytoplasm</location>
    </subcellularLocation>
</comment>
<dbReference type="PANTHER" id="PTHR11207">
    <property type="entry name" value="RIBONUCLEASE III"/>
    <property type="match status" value="1"/>
</dbReference>
<keyword evidence="6 8" id="KW-0378">Hydrolase</keyword>
<dbReference type="SUPFAM" id="SSF69065">
    <property type="entry name" value="RNase III domain-like"/>
    <property type="match status" value="1"/>
</dbReference>
<dbReference type="Gene3D" id="3.30.160.20">
    <property type="match status" value="1"/>
</dbReference>
<dbReference type="PROSITE" id="PS50137">
    <property type="entry name" value="DS_RBD"/>
    <property type="match status" value="1"/>
</dbReference>
<feature type="active site" evidence="8">
    <location>
        <position position="43"/>
    </location>
</feature>
<dbReference type="Pfam" id="PF00035">
    <property type="entry name" value="dsrm"/>
    <property type="match status" value="1"/>
</dbReference>
<dbReference type="PANTHER" id="PTHR11207:SF0">
    <property type="entry name" value="RIBONUCLEASE 3"/>
    <property type="match status" value="1"/>
</dbReference>
<keyword evidence="8" id="KW-0819">tRNA processing</keyword>
<evidence type="ECO:0000256" key="5">
    <source>
        <dbReference type="ARBA" id="ARBA00022759"/>
    </source>
</evidence>
<dbReference type="EC" id="3.1.26.3" evidence="8"/>
<dbReference type="Proteomes" id="UP000776983">
    <property type="component" value="Unassembled WGS sequence"/>
</dbReference>
<keyword evidence="8" id="KW-0963">Cytoplasm</keyword>
<comment type="catalytic activity">
    <reaction evidence="1 8">
        <text>Endonucleolytic cleavage to 5'-phosphomonoester.</text>
        <dbReference type="EC" id="3.1.26.3"/>
    </reaction>
</comment>
<feature type="active site" evidence="8">
    <location>
        <position position="115"/>
    </location>
</feature>
<evidence type="ECO:0000313" key="11">
    <source>
        <dbReference type="EMBL" id="MCB5362430.1"/>
    </source>
</evidence>
<evidence type="ECO:0000313" key="12">
    <source>
        <dbReference type="Proteomes" id="UP000776983"/>
    </source>
</evidence>
<dbReference type="Gene3D" id="1.10.1520.10">
    <property type="entry name" value="Ribonuclease III domain"/>
    <property type="match status" value="1"/>
</dbReference>
<dbReference type="NCBIfam" id="TIGR02191">
    <property type="entry name" value="RNaseIII"/>
    <property type="match status" value="1"/>
</dbReference>
<dbReference type="CDD" id="cd00593">
    <property type="entry name" value="RIBOc"/>
    <property type="match status" value="1"/>
</dbReference>
<comment type="cofactor">
    <cofactor evidence="8">
        <name>Mg(2+)</name>
        <dbReference type="ChEBI" id="CHEBI:18420"/>
    </cofactor>
</comment>
<evidence type="ECO:0000256" key="7">
    <source>
        <dbReference type="ARBA" id="ARBA00022884"/>
    </source>
</evidence>
<keyword evidence="7 8" id="KW-0694">RNA-binding</keyword>
<feature type="binding site" evidence="8">
    <location>
        <position position="39"/>
    </location>
    <ligand>
        <name>Mg(2+)</name>
        <dbReference type="ChEBI" id="CHEBI:18420"/>
    </ligand>
</feature>
<comment type="function">
    <text evidence="8">Digests double-stranded RNA. Involved in the processing of primary rRNA transcript to yield the immediate precursors to the large and small rRNAs (23S and 16S). Processes some mRNAs, and tRNAs when they are encoded in the rRNA operon. Processes pre-crRNA and tracrRNA of type II CRISPR loci if present in the organism.</text>
</comment>
<evidence type="ECO:0000259" key="10">
    <source>
        <dbReference type="PROSITE" id="PS50142"/>
    </source>
</evidence>
<organism evidence="11 12">
    <name type="scientific">Mesopusillimonas faecipullorum</name>
    <dbReference type="NCBI Taxonomy" id="2755040"/>
    <lineage>
        <taxon>Bacteria</taxon>
        <taxon>Pseudomonadati</taxon>
        <taxon>Pseudomonadota</taxon>
        <taxon>Betaproteobacteria</taxon>
        <taxon>Burkholderiales</taxon>
        <taxon>Alcaligenaceae</taxon>
        <taxon>Mesopusillimonas</taxon>
    </lineage>
</organism>
<feature type="binding site" evidence="8">
    <location>
        <position position="112"/>
    </location>
    <ligand>
        <name>Mg(2+)</name>
        <dbReference type="ChEBI" id="CHEBI:18420"/>
    </ligand>
</feature>
<comment type="subunit">
    <text evidence="8">Homodimer.</text>
</comment>
<evidence type="ECO:0000256" key="4">
    <source>
        <dbReference type="ARBA" id="ARBA00022722"/>
    </source>
</evidence>
<evidence type="ECO:0000256" key="2">
    <source>
        <dbReference type="ARBA" id="ARBA00010183"/>
    </source>
</evidence>
<feature type="binding site" evidence="8">
    <location>
        <position position="115"/>
    </location>
    <ligand>
        <name>Mg(2+)</name>
        <dbReference type="ChEBI" id="CHEBI:18420"/>
    </ligand>
</feature>
<keyword evidence="4 8" id="KW-0540">Nuclease</keyword>
<keyword evidence="8" id="KW-0479">Metal-binding</keyword>
<feature type="domain" description="RNase III" evidence="10">
    <location>
        <begin position="4"/>
        <end position="126"/>
    </location>
</feature>
<gene>
    <name evidence="8 11" type="primary">rnc</name>
    <name evidence="11" type="ORF">H0484_01500</name>
</gene>
<evidence type="ECO:0000256" key="6">
    <source>
        <dbReference type="ARBA" id="ARBA00022801"/>
    </source>
</evidence>
<dbReference type="GO" id="GO:0004525">
    <property type="term" value="F:ribonuclease III activity"/>
    <property type="evidence" value="ECO:0007669"/>
    <property type="project" value="UniProtKB-EC"/>
</dbReference>
<dbReference type="PROSITE" id="PS00517">
    <property type="entry name" value="RNASE_3_1"/>
    <property type="match status" value="1"/>
</dbReference>
<keyword evidence="3 8" id="KW-0507">mRNA processing</keyword>
<dbReference type="SMART" id="SM00535">
    <property type="entry name" value="RIBOc"/>
    <property type="match status" value="1"/>
</dbReference>
<dbReference type="InterPro" id="IPR000999">
    <property type="entry name" value="RNase_III_dom"/>
</dbReference>
<protein>
    <recommendedName>
        <fullName evidence="8">Ribonuclease 3</fullName>
        <ecNumber evidence="8">3.1.26.3</ecNumber>
    </recommendedName>
    <alternativeName>
        <fullName evidence="8">Ribonuclease III</fullName>
        <shortName evidence="8">RNase III</shortName>
    </alternativeName>
</protein>
<evidence type="ECO:0000256" key="8">
    <source>
        <dbReference type="HAMAP-Rule" id="MF_00104"/>
    </source>
</evidence>
<dbReference type="CDD" id="cd10845">
    <property type="entry name" value="DSRM_RNAse_III_family"/>
    <property type="match status" value="1"/>
</dbReference>
<dbReference type="SMART" id="SM00358">
    <property type="entry name" value="DSRM"/>
    <property type="match status" value="1"/>
</dbReference>
<evidence type="ECO:0000256" key="3">
    <source>
        <dbReference type="ARBA" id="ARBA00022664"/>
    </source>
</evidence>
<reference evidence="11 12" key="1">
    <citation type="submission" date="2020-07" db="EMBL/GenBank/DDBJ databases">
        <title>Pusillimonas sp. nov., isolated from poultry manure in Taiwan.</title>
        <authorList>
            <person name="Lin S.-Y."/>
            <person name="Tang Y.-S."/>
            <person name="Young C.-C."/>
        </authorList>
    </citation>
    <scope>NUCLEOTIDE SEQUENCE [LARGE SCALE GENOMIC DNA]</scope>
    <source>
        <strain evidence="11 12">CC-YST705</strain>
    </source>
</reference>
<keyword evidence="8" id="KW-0698">rRNA processing</keyword>
<comment type="similarity">
    <text evidence="2">Belongs to the ribonuclease III family.</text>
</comment>
<keyword evidence="12" id="KW-1185">Reference proteome</keyword>
<name>A0ABS8C8T1_9BURK</name>
<dbReference type="HAMAP" id="MF_00104">
    <property type="entry name" value="RNase_III"/>
    <property type="match status" value="1"/>
</dbReference>
<proteinExistence type="inferred from homology"/>
<dbReference type="SUPFAM" id="SSF54768">
    <property type="entry name" value="dsRNA-binding domain-like"/>
    <property type="match status" value="1"/>
</dbReference>
<keyword evidence="5 8" id="KW-0255">Endonuclease</keyword>
<evidence type="ECO:0000259" key="9">
    <source>
        <dbReference type="PROSITE" id="PS50137"/>
    </source>
</evidence>
<keyword evidence="8" id="KW-0460">Magnesium</keyword>
<dbReference type="InterPro" id="IPR014720">
    <property type="entry name" value="dsRBD_dom"/>
</dbReference>
<dbReference type="EMBL" id="JACDXW010000001">
    <property type="protein sequence ID" value="MCB5362430.1"/>
    <property type="molecule type" value="Genomic_DNA"/>
</dbReference>
<dbReference type="InterPro" id="IPR036389">
    <property type="entry name" value="RNase_III_sf"/>
</dbReference>
<keyword evidence="8" id="KW-0699">rRNA-binding</keyword>
<feature type="domain" description="DRBM" evidence="9">
    <location>
        <begin position="153"/>
        <end position="223"/>
    </location>
</feature>
<accession>A0ABS8C8T1</accession>
<evidence type="ECO:0000256" key="1">
    <source>
        <dbReference type="ARBA" id="ARBA00000109"/>
    </source>
</evidence>
<dbReference type="RefSeq" id="WP_226952666.1">
    <property type="nucleotide sequence ID" value="NZ_JACDXW010000001.1"/>
</dbReference>
<dbReference type="InterPro" id="IPR011907">
    <property type="entry name" value="RNase_III"/>
</dbReference>
<comment type="caution">
    <text evidence="11">The sequence shown here is derived from an EMBL/GenBank/DDBJ whole genome shotgun (WGS) entry which is preliminary data.</text>
</comment>
<dbReference type="PROSITE" id="PS50142">
    <property type="entry name" value="RNASE_3_2"/>
    <property type="match status" value="1"/>
</dbReference>